<dbReference type="EMBL" id="JAUEPN010000004">
    <property type="protein sequence ID" value="KAK3295314.1"/>
    <property type="molecule type" value="Genomic_DNA"/>
</dbReference>
<proteinExistence type="predicted"/>
<dbReference type="AlphaFoldDB" id="A0AAE0HEY3"/>
<reference evidence="1" key="1">
    <citation type="journal article" date="2023" name="Mol. Phylogenet. Evol.">
        <title>Genome-scale phylogeny and comparative genomics of the fungal order Sordariales.</title>
        <authorList>
            <person name="Hensen N."/>
            <person name="Bonometti L."/>
            <person name="Westerberg I."/>
            <person name="Brannstrom I.O."/>
            <person name="Guillou S."/>
            <person name="Cros-Aarteil S."/>
            <person name="Calhoun S."/>
            <person name="Haridas S."/>
            <person name="Kuo A."/>
            <person name="Mondo S."/>
            <person name="Pangilinan J."/>
            <person name="Riley R."/>
            <person name="LaButti K."/>
            <person name="Andreopoulos B."/>
            <person name="Lipzen A."/>
            <person name="Chen C."/>
            <person name="Yan M."/>
            <person name="Daum C."/>
            <person name="Ng V."/>
            <person name="Clum A."/>
            <person name="Steindorff A."/>
            <person name="Ohm R.A."/>
            <person name="Martin F."/>
            <person name="Silar P."/>
            <person name="Natvig D.O."/>
            <person name="Lalanne C."/>
            <person name="Gautier V."/>
            <person name="Ament-Velasquez S.L."/>
            <person name="Kruys A."/>
            <person name="Hutchinson M.I."/>
            <person name="Powell A.J."/>
            <person name="Barry K."/>
            <person name="Miller A.N."/>
            <person name="Grigoriev I.V."/>
            <person name="Debuchy R."/>
            <person name="Gladieux P."/>
            <person name="Hiltunen Thoren M."/>
            <person name="Johannesson H."/>
        </authorList>
    </citation>
    <scope>NUCLEOTIDE SEQUENCE</scope>
    <source>
        <strain evidence="1">CBS 168.71</strain>
    </source>
</reference>
<reference evidence="1" key="2">
    <citation type="submission" date="2023-06" db="EMBL/GenBank/DDBJ databases">
        <authorList>
            <consortium name="Lawrence Berkeley National Laboratory"/>
            <person name="Haridas S."/>
            <person name="Hensen N."/>
            <person name="Bonometti L."/>
            <person name="Westerberg I."/>
            <person name="Brannstrom I.O."/>
            <person name="Guillou S."/>
            <person name="Cros-Aarteil S."/>
            <person name="Calhoun S."/>
            <person name="Kuo A."/>
            <person name="Mondo S."/>
            <person name="Pangilinan J."/>
            <person name="Riley R."/>
            <person name="Labutti K."/>
            <person name="Andreopoulos B."/>
            <person name="Lipzen A."/>
            <person name="Chen C."/>
            <person name="Yanf M."/>
            <person name="Daum C."/>
            <person name="Ng V."/>
            <person name="Clum A."/>
            <person name="Steindorff A."/>
            <person name="Ohm R."/>
            <person name="Martin F."/>
            <person name="Silar P."/>
            <person name="Natvig D."/>
            <person name="Lalanne C."/>
            <person name="Gautier V."/>
            <person name="Ament-Velasquez S.L."/>
            <person name="Kruys A."/>
            <person name="Hutchinson M.I."/>
            <person name="Powell A.J."/>
            <person name="Barry K."/>
            <person name="Miller A.N."/>
            <person name="Grigoriev I.V."/>
            <person name="Debuchy R."/>
            <person name="Gladieux P."/>
            <person name="Thoren M.H."/>
            <person name="Johannesson H."/>
        </authorList>
    </citation>
    <scope>NUCLEOTIDE SEQUENCE</scope>
    <source>
        <strain evidence="1">CBS 168.71</strain>
    </source>
</reference>
<organism evidence="1 2">
    <name type="scientific">Chaetomium fimeti</name>
    <dbReference type="NCBI Taxonomy" id="1854472"/>
    <lineage>
        <taxon>Eukaryota</taxon>
        <taxon>Fungi</taxon>
        <taxon>Dikarya</taxon>
        <taxon>Ascomycota</taxon>
        <taxon>Pezizomycotina</taxon>
        <taxon>Sordariomycetes</taxon>
        <taxon>Sordariomycetidae</taxon>
        <taxon>Sordariales</taxon>
        <taxon>Chaetomiaceae</taxon>
        <taxon>Chaetomium</taxon>
    </lineage>
</organism>
<accession>A0AAE0HEY3</accession>
<evidence type="ECO:0000313" key="2">
    <source>
        <dbReference type="Proteomes" id="UP001278766"/>
    </source>
</evidence>
<evidence type="ECO:0008006" key="3">
    <source>
        <dbReference type="Google" id="ProtNLM"/>
    </source>
</evidence>
<name>A0AAE0HEY3_9PEZI</name>
<dbReference type="RefSeq" id="XP_062658828.1">
    <property type="nucleotide sequence ID" value="XM_062798317.1"/>
</dbReference>
<keyword evidence="2" id="KW-1185">Reference proteome</keyword>
<gene>
    <name evidence="1" type="ORF">B0H64DRAFT_144204</name>
</gene>
<dbReference type="Proteomes" id="UP001278766">
    <property type="component" value="Unassembled WGS sequence"/>
</dbReference>
<evidence type="ECO:0000313" key="1">
    <source>
        <dbReference type="EMBL" id="KAK3295314.1"/>
    </source>
</evidence>
<protein>
    <recommendedName>
        <fullName evidence="3">F-box domain-containing protein</fullName>
    </recommendedName>
</protein>
<dbReference type="GeneID" id="87835265"/>
<comment type="caution">
    <text evidence="1">The sequence shown here is derived from an EMBL/GenBank/DDBJ whole genome shotgun (WGS) entry which is preliminary data.</text>
</comment>
<sequence>MPTLTITELPCEVMAAILRNLDNLRSLTPALLTCRHFYTSFKQYHGIEPAIVRNQVTPALLPYSVALLDASNWPRSLAGGLLDTLYNEPAQLSARVSSMPVSTLQQMARSHELIRKLSTLFATEAWGHLSPGNRDDDSISLSPTEDSRFCRTFYRLELFYRLFRTESGVLDPDFEERTKSWFFSRHPPWENEQIGCAHEFLEAKLRQASRDVVAHDIFFGEIDIDYVSTGRDNNWNQLWVSALVHIPYNTAIVLPDADRCLAGTKPQLSQGLEFIDKLMNADSYEAKRSLLSSTFAKASASFPLAADWLTETDGDWDESVGDYDQEELLPAASAWVGSNLDRGPYEAWRAAHLGMPPVVSVMLDNNAWLRERAYVLWDWGRMQRIDLLAVIKAGPSKDPSSSWDGEEYDMMLKSFEERSKLWRQGMTGYWNGGEDAAKEGKPDE</sequence>